<evidence type="ECO:0000313" key="2">
    <source>
        <dbReference type="EMBL" id="KIO08000.1"/>
    </source>
</evidence>
<dbReference type="PANTHER" id="PTHR38248">
    <property type="entry name" value="FUNK1 6"/>
    <property type="match status" value="1"/>
</dbReference>
<gene>
    <name evidence="2" type="ORF">M404DRAFT_23246</name>
</gene>
<accession>A0A0C3P4L8</accession>
<dbReference type="AlphaFoldDB" id="A0A0C3P4L8"/>
<reference evidence="3" key="2">
    <citation type="submission" date="2015-01" db="EMBL/GenBank/DDBJ databases">
        <title>Evolutionary Origins and Diversification of the Mycorrhizal Mutualists.</title>
        <authorList>
            <consortium name="DOE Joint Genome Institute"/>
            <consortium name="Mycorrhizal Genomics Consortium"/>
            <person name="Kohler A."/>
            <person name="Kuo A."/>
            <person name="Nagy L.G."/>
            <person name="Floudas D."/>
            <person name="Copeland A."/>
            <person name="Barry K.W."/>
            <person name="Cichocki N."/>
            <person name="Veneault-Fourrey C."/>
            <person name="LaButti K."/>
            <person name="Lindquist E.A."/>
            <person name="Lipzen A."/>
            <person name="Lundell T."/>
            <person name="Morin E."/>
            <person name="Murat C."/>
            <person name="Riley R."/>
            <person name="Ohm R."/>
            <person name="Sun H."/>
            <person name="Tunlid A."/>
            <person name="Henrissat B."/>
            <person name="Grigoriev I.V."/>
            <person name="Hibbett D.S."/>
            <person name="Martin F."/>
        </authorList>
    </citation>
    <scope>NUCLEOTIDE SEQUENCE [LARGE SCALE GENOMIC DNA]</scope>
    <source>
        <strain evidence="3">Marx 270</strain>
    </source>
</reference>
<dbReference type="STRING" id="870435.A0A0C3P4L8"/>
<sequence>MSKDSNKNRYRTIDGTYKLIGSLPPPKHGCMVHVMDKFTASELEGTIIHEPRIQVSSPQSLGYVTNIIFESFRDTFTSIAPRSLIVPLKTIPACVHSYSASFNQGGLSEDSLDSLYDNNRKHWNWELRPPPGSDSPPEQPGPLASELLVELEKLCFEKQVALFLNAIGTAAKSMMPSYSQKPDLILVDNTPVSLDEITWLSPKVIAEYSKESYLTLVDQPWRHYVLGLSITDSKLLQLHFYDHSGGAISPSINIHTDTEVFIYIVCAIAFSSCSTLGFDLTIEISPHPAHSRKCTALAIPLSPFPSPTMPSPHLESGILPSANSLPTPASPEHIPAIRRIQVNKTFYEVLEVLFLSTGFLGRGTVCYLACYNGEYYIIKDYWVEESEQRTALHEVNMMKLVQDINRVPKLQHYWVIEVEPGIVDKTE</sequence>
<dbReference type="OrthoDB" id="5584477at2759"/>
<reference evidence="2 3" key="1">
    <citation type="submission" date="2014-04" db="EMBL/GenBank/DDBJ databases">
        <authorList>
            <consortium name="DOE Joint Genome Institute"/>
            <person name="Kuo A."/>
            <person name="Kohler A."/>
            <person name="Costa M.D."/>
            <person name="Nagy L.G."/>
            <person name="Floudas D."/>
            <person name="Copeland A."/>
            <person name="Barry K.W."/>
            <person name="Cichocki N."/>
            <person name="Veneault-Fourrey C."/>
            <person name="LaButti K."/>
            <person name="Lindquist E.A."/>
            <person name="Lipzen A."/>
            <person name="Lundell T."/>
            <person name="Morin E."/>
            <person name="Murat C."/>
            <person name="Sun H."/>
            <person name="Tunlid A."/>
            <person name="Henrissat B."/>
            <person name="Grigoriev I.V."/>
            <person name="Hibbett D.S."/>
            <person name="Martin F."/>
            <person name="Nordberg H.P."/>
            <person name="Cantor M.N."/>
            <person name="Hua S.X."/>
        </authorList>
    </citation>
    <scope>NUCLEOTIDE SEQUENCE [LARGE SCALE GENOMIC DNA]</scope>
    <source>
        <strain evidence="2 3">Marx 270</strain>
    </source>
</reference>
<name>A0A0C3P4L8_PISTI</name>
<dbReference type="Proteomes" id="UP000054217">
    <property type="component" value="Unassembled WGS sequence"/>
</dbReference>
<evidence type="ECO:0000313" key="3">
    <source>
        <dbReference type="Proteomes" id="UP000054217"/>
    </source>
</evidence>
<dbReference type="Pfam" id="PF17667">
    <property type="entry name" value="Pkinase_fungal"/>
    <property type="match status" value="1"/>
</dbReference>
<dbReference type="InterPro" id="IPR040976">
    <property type="entry name" value="Pkinase_fungal"/>
</dbReference>
<protein>
    <recommendedName>
        <fullName evidence="1">Fungal-type protein kinase domain-containing protein</fullName>
    </recommendedName>
</protein>
<proteinExistence type="predicted"/>
<dbReference type="InParanoid" id="A0A0C3P4L8"/>
<feature type="domain" description="Fungal-type protein kinase" evidence="1">
    <location>
        <begin position="213"/>
        <end position="422"/>
    </location>
</feature>
<keyword evidence="3" id="KW-1185">Reference proteome</keyword>
<dbReference type="EMBL" id="KN831958">
    <property type="protein sequence ID" value="KIO08000.1"/>
    <property type="molecule type" value="Genomic_DNA"/>
</dbReference>
<dbReference type="PANTHER" id="PTHR38248:SF2">
    <property type="entry name" value="FUNK1 11"/>
    <property type="match status" value="1"/>
</dbReference>
<organism evidence="2 3">
    <name type="scientific">Pisolithus tinctorius Marx 270</name>
    <dbReference type="NCBI Taxonomy" id="870435"/>
    <lineage>
        <taxon>Eukaryota</taxon>
        <taxon>Fungi</taxon>
        <taxon>Dikarya</taxon>
        <taxon>Basidiomycota</taxon>
        <taxon>Agaricomycotina</taxon>
        <taxon>Agaricomycetes</taxon>
        <taxon>Agaricomycetidae</taxon>
        <taxon>Boletales</taxon>
        <taxon>Sclerodermatineae</taxon>
        <taxon>Pisolithaceae</taxon>
        <taxon>Pisolithus</taxon>
    </lineage>
</organism>
<evidence type="ECO:0000259" key="1">
    <source>
        <dbReference type="Pfam" id="PF17667"/>
    </source>
</evidence>
<dbReference type="HOGENOM" id="CLU_032671_0_0_1"/>